<reference evidence="2 3" key="1">
    <citation type="submission" date="2018-06" db="EMBL/GenBank/DDBJ databases">
        <title>Mucibacter soli gen. nov., sp. nov., a new member of the family Chitinophagaceae producing mucin.</title>
        <authorList>
            <person name="Kim M.-K."/>
            <person name="Park S."/>
            <person name="Kim T.-S."/>
            <person name="Joung Y."/>
            <person name="Han J.-H."/>
            <person name="Kim S.B."/>
        </authorList>
    </citation>
    <scope>NUCLEOTIDE SEQUENCE [LARGE SCALE GENOMIC DNA]</scope>
    <source>
        <strain evidence="2 3">R1-15</strain>
    </source>
</reference>
<dbReference type="InterPro" id="IPR013783">
    <property type="entry name" value="Ig-like_fold"/>
</dbReference>
<feature type="chain" id="PRO_5016087884" evidence="1">
    <location>
        <begin position="20"/>
        <end position="156"/>
    </location>
</feature>
<name>A0A2W2AJD7_9BACT</name>
<dbReference type="InterPro" id="IPR011467">
    <property type="entry name" value="DUF1573"/>
</dbReference>
<protein>
    <submittedName>
        <fullName evidence="2">DUF1573 domain-containing protein</fullName>
    </submittedName>
</protein>
<keyword evidence="1" id="KW-0732">Signal</keyword>
<comment type="caution">
    <text evidence="2">The sequence shown here is derived from an EMBL/GenBank/DDBJ whole genome shotgun (WGS) entry which is preliminary data.</text>
</comment>
<dbReference type="Pfam" id="PF07610">
    <property type="entry name" value="DUF1573"/>
    <property type="match status" value="1"/>
</dbReference>
<accession>A0A2W2AJD7</accession>
<dbReference type="OrthoDB" id="826619at2"/>
<sequence>MKKLFVTLFLAVAAYGVNAQAPAAAAPPQAAPAAKDNKNAPKFKFQEETHDFGTIKEGPVAETTFEFKNTGKEPLIIQSASASCGCTTPEWPKEPILPGKKGKIVVHYNTQGRVGPFTKDIYIVSNAVSEKERYELHIKGTVQAAAAAPAPATPAK</sequence>
<evidence type="ECO:0000256" key="1">
    <source>
        <dbReference type="SAM" id="SignalP"/>
    </source>
</evidence>
<dbReference type="EMBL" id="QKTW01000018">
    <property type="protein sequence ID" value="PZF72370.1"/>
    <property type="molecule type" value="Genomic_DNA"/>
</dbReference>
<dbReference type="Proteomes" id="UP000248745">
    <property type="component" value="Unassembled WGS sequence"/>
</dbReference>
<dbReference type="RefSeq" id="WP_110999465.1">
    <property type="nucleotide sequence ID" value="NZ_QKTW01000018.1"/>
</dbReference>
<dbReference type="AlphaFoldDB" id="A0A2W2AJD7"/>
<proteinExistence type="predicted"/>
<evidence type="ECO:0000313" key="2">
    <source>
        <dbReference type="EMBL" id="PZF72370.1"/>
    </source>
</evidence>
<dbReference type="PANTHER" id="PTHR37833">
    <property type="entry name" value="LIPOPROTEIN-RELATED"/>
    <property type="match status" value="1"/>
</dbReference>
<dbReference type="Gene3D" id="2.60.40.10">
    <property type="entry name" value="Immunoglobulins"/>
    <property type="match status" value="1"/>
</dbReference>
<feature type="signal peptide" evidence="1">
    <location>
        <begin position="1"/>
        <end position="19"/>
    </location>
</feature>
<dbReference type="PANTHER" id="PTHR37833:SF1">
    <property type="entry name" value="SIGNAL PEPTIDE PROTEIN"/>
    <property type="match status" value="1"/>
</dbReference>
<gene>
    <name evidence="2" type="ORF">DN068_13530</name>
</gene>
<keyword evidence="3" id="KW-1185">Reference proteome</keyword>
<evidence type="ECO:0000313" key="3">
    <source>
        <dbReference type="Proteomes" id="UP000248745"/>
    </source>
</evidence>
<organism evidence="2 3">
    <name type="scientific">Taibaiella soli</name>
    <dbReference type="NCBI Taxonomy" id="1649169"/>
    <lineage>
        <taxon>Bacteria</taxon>
        <taxon>Pseudomonadati</taxon>
        <taxon>Bacteroidota</taxon>
        <taxon>Chitinophagia</taxon>
        <taxon>Chitinophagales</taxon>
        <taxon>Chitinophagaceae</taxon>
        <taxon>Taibaiella</taxon>
    </lineage>
</organism>